<evidence type="ECO:0000313" key="5">
    <source>
        <dbReference type="EMBL" id="XBY60823.1"/>
    </source>
</evidence>
<evidence type="ECO:0000259" key="4">
    <source>
        <dbReference type="Pfam" id="PF00294"/>
    </source>
</evidence>
<accession>A0AAU7XVY6</accession>
<dbReference type="InterPro" id="IPR052700">
    <property type="entry name" value="Carb_kinase_PfkB-like"/>
</dbReference>
<dbReference type="PANTHER" id="PTHR43320">
    <property type="entry name" value="SUGAR KINASE"/>
    <property type="match status" value="1"/>
</dbReference>
<dbReference type="PANTHER" id="PTHR43320:SF2">
    <property type="entry name" value="2-DEHYDRO-3-DEOXYGLUCONOKINASE_2-DEHYDRO-3-DEOXYGALACTONOKINASE"/>
    <property type="match status" value="1"/>
</dbReference>
<dbReference type="InterPro" id="IPR029056">
    <property type="entry name" value="Ribokinase-like"/>
</dbReference>
<dbReference type="EMBL" id="CP158484">
    <property type="protein sequence ID" value="XBY60823.1"/>
    <property type="molecule type" value="Genomic_DNA"/>
</dbReference>
<dbReference type="Gene3D" id="3.40.1190.20">
    <property type="match status" value="1"/>
</dbReference>
<dbReference type="KEGG" id="vrs:V8F66_10250"/>
<dbReference type="InterPro" id="IPR011611">
    <property type="entry name" value="PfkB_dom"/>
</dbReference>
<comment type="similarity">
    <text evidence="1">Belongs to the carbohydrate kinase PfkB family.</text>
</comment>
<dbReference type="AlphaFoldDB" id="A0AAU7XVY6"/>
<evidence type="ECO:0000256" key="3">
    <source>
        <dbReference type="ARBA" id="ARBA00022777"/>
    </source>
</evidence>
<protein>
    <submittedName>
        <fullName evidence="5">PfkB family carbohydrate kinase</fullName>
    </submittedName>
</protein>
<gene>
    <name evidence="5" type="ORF">V8F66_10250</name>
</gene>
<proteinExistence type="inferred from homology"/>
<keyword evidence="2" id="KW-0808">Transferase</keyword>
<name>A0AAU7XVY6_9GAMM</name>
<keyword evidence="3 5" id="KW-0418">Kinase</keyword>
<evidence type="ECO:0000256" key="2">
    <source>
        <dbReference type="ARBA" id="ARBA00022679"/>
    </source>
</evidence>
<feature type="domain" description="Carbohydrate kinase PfkB" evidence="4">
    <location>
        <begin position="9"/>
        <end position="161"/>
    </location>
</feature>
<dbReference type="Pfam" id="PF00294">
    <property type="entry name" value="PfkB"/>
    <property type="match status" value="1"/>
</dbReference>
<sequence length="190" mass="20617">MIRPYAAPEILAFGEAMTMLVAEAPGKLANVEYFQRRIAGADTNVAIGLARLGFHVGWLSRVGDDGFGTFIRQALEAEGLDCRHLRTDPEHPTGLVFKELAQGGADPHVEYYRRGSAASHLAPTDADSVDFSALRHLHATGIPPALSSSARELAETMLDRAQDTDHGHRPPGCGTGRLCQARRLAEEYRT</sequence>
<dbReference type="GO" id="GO:0016301">
    <property type="term" value="F:kinase activity"/>
    <property type="evidence" value="ECO:0007669"/>
    <property type="project" value="UniProtKB-KW"/>
</dbReference>
<dbReference type="SUPFAM" id="SSF53613">
    <property type="entry name" value="Ribokinase-like"/>
    <property type="match status" value="1"/>
</dbReference>
<organism evidence="5">
    <name type="scientific">Vreelandella sp. SM1641</name>
    <dbReference type="NCBI Taxonomy" id="3126101"/>
    <lineage>
        <taxon>Bacteria</taxon>
        <taxon>Pseudomonadati</taxon>
        <taxon>Pseudomonadota</taxon>
        <taxon>Gammaproteobacteria</taxon>
        <taxon>Oceanospirillales</taxon>
        <taxon>Halomonadaceae</taxon>
        <taxon>Vreelandella</taxon>
    </lineage>
</organism>
<reference evidence="5" key="1">
    <citation type="submission" date="2024-02" db="EMBL/GenBank/DDBJ databases">
        <title>Complete genome sequence of Vreelandella sp. SM1641, a marine exopolysaccharide-producing bacterium isolated from deep-sea hydrothermal sediment of the southwest Indian Ocean.</title>
        <authorList>
            <person name="Zhu H."/>
            <person name="Sun M."/>
        </authorList>
    </citation>
    <scope>NUCLEOTIDE SEQUENCE</scope>
    <source>
        <strain evidence="5">SM1641</strain>
    </source>
</reference>
<evidence type="ECO:0000256" key="1">
    <source>
        <dbReference type="ARBA" id="ARBA00010688"/>
    </source>
</evidence>